<name>A0ABQ2YCK8_9NEIS</name>
<evidence type="ECO:0000259" key="2">
    <source>
        <dbReference type="PROSITE" id="PS50983"/>
    </source>
</evidence>
<dbReference type="RefSeq" id="WP_229800168.1">
    <property type="nucleotide sequence ID" value="NZ_BMYW01000001.1"/>
</dbReference>
<dbReference type="Pfam" id="PF01497">
    <property type="entry name" value="Peripla_BP_2"/>
    <property type="match status" value="1"/>
</dbReference>
<dbReference type="InterPro" id="IPR002491">
    <property type="entry name" value="ABC_transptr_periplasmic_BD"/>
</dbReference>
<evidence type="ECO:0000313" key="4">
    <source>
        <dbReference type="Proteomes" id="UP000600877"/>
    </source>
</evidence>
<dbReference type="EMBL" id="BMYW01000001">
    <property type="protein sequence ID" value="GGX78583.1"/>
    <property type="molecule type" value="Genomic_DNA"/>
</dbReference>
<feature type="chain" id="PRO_5047520533" evidence="1">
    <location>
        <begin position="26"/>
        <end position="373"/>
    </location>
</feature>
<keyword evidence="4" id="KW-1185">Reference proteome</keyword>
<dbReference type="Gene3D" id="3.40.50.1980">
    <property type="entry name" value="Nitrogenase molybdenum iron protein domain"/>
    <property type="match status" value="2"/>
</dbReference>
<dbReference type="PANTHER" id="PTHR30535:SF34">
    <property type="entry name" value="MOLYBDATE-BINDING PROTEIN MOLA"/>
    <property type="match status" value="1"/>
</dbReference>
<comment type="caution">
    <text evidence="3">The sequence shown here is derived from an EMBL/GenBank/DDBJ whole genome shotgun (WGS) entry which is preliminary data.</text>
</comment>
<reference evidence="4" key="1">
    <citation type="journal article" date="2019" name="Int. J. Syst. Evol. Microbiol.">
        <title>The Global Catalogue of Microorganisms (GCM) 10K type strain sequencing project: providing services to taxonomists for standard genome sequencing and annotation.</title>
        <authorList>
            <consortium name="The Broad Institute Genomics Platform"/>
            <consortium name="The Broad Institute Genome Sequencing Center for Infectious Disease"/>
            <person name="Wu L."/>
            <person name="Ma J."/>
        </authorList>
    </citation>
    <scope>NUCLEOTIDE SEQUENCE [LARGE SCALE GENOMIC DNA]</scope>
    <source>
        <strain evidence="4">KCTC 32041</strain>
    </source>
</reference>
<evidence type="ECO:0000313" key="3">
    <source>
        <dbReference type="EMBL" id="GGX78583.1"/>
    </source>
</evidence>
<feature type="domain" description="Fe/B12 periplasmic-binding" evidence="2">
    <location>
        <begin position="36"/>
        <end position="341"/>
    </location>
</feature>
<dbReference type="InterPro" id="IPR050902">
    <property type="entry name" value="ABC_Transporter_SBP"/>
</dbReference>
<evidence type="ECO:0000256" key="1">
    <source>
        <dbReference type="SAM" id="SignalP"/>
    </source>
</evidence>
<gene>
    <name evidence="3" type="ORF">GCM10011290_02470</name>
</gene>
<protein>
    <submittedName>
        <fullName evidence="3">Periplasmic binding protein</fullName>
    </submittedName>
</protein>
<dbReference type="Proteomes" id="UP000600877">
    <property type="component" value="Unassembled WGS sequence"/>
</dbReference>
<keyword evidence="1" id="KW-0732">Signal</keyword>
<accession>A0ABQ2YCK8</accession>
<organism evidence="3 4">
    <name type="scientific">Vogesella alkaliphila</name>
    <dbReference type="NCBI Taxonomy" id="1193621"/>
    <lineage>
        <taxon>Bacteria</taxon>
        <taxon>Pseudomonadati</taxon>
        <taxon>Pseudomonadota</taxon>
        <taxon>Betaproteobacteria</taxon>
        <taxon>Neisseriales</taxon>
        <taxon>Chromobacteriaceae</taxon>
        <taxon>Vogesella</taxon>
    </lineage>
</organism>
<dbReference type="PROSITE" id="PS50983">
    <property type="entry name" value="FE_B12_PBP"/>
    <property type="match status" value="1"/>
</dbReference>
<feature type="signal peptide" evidence="1">
    <location>
        <begin position="1"/>
        <end position="25"/>
    </location>
</feature>
<proteinExistence type="predicted"/>
<sequence length="373" mass="40913">MSWLRTLSRVSALFALCATASLAVAKPVVVEDVLGRKVKMDAPAKRILLCFYIEDFFAVGGDKSFDRVVGMSRGWFVKSRPATWAMYVARKPQLARVPDLGNVQDQTFSVEKALATRPDVAILADWQYKALGPDLARLESAGIPVVVIDYNAQTLERHLASTRVLGEVTGETARAQRIAADYRQVVDTITQRVAKAKRPQPRVYIELGDKGPAEYSYTYGKNMWGAMVQLAGGNNVAAPFVESWGAIHPEQLMASKPEVILIAGYENVSSPTAMQIGQAIPAGNVQQRLKGFTQRAGWAGLPAVKNGRVHAVYHGATRSIMDAALLQYLAKTLYPDLFKDLDPTATYLGFYQRYLPIRPQGTFMLSVNGSTKG</sequence>
<dbReference type="SUPFAM" id="SSF53807">
    <property type="entry name" value="Helical backbone' metal receptor"/>
    <property type="match status" value="1"/>
</dbReference>
<dbReference type="PANTHER" id="PTHR30535">
    <property type="entry name" value="VITAMIN B12-BINDING PROTEIN"/>
    <property type="match status" value="1"/>
</dbReference>